<organism evidence="2 3">
    <name type="scientific">Acanthopleuribacter pedis</name>
    <dbReference type="NCBI Taxonomy" id="442870"/>
    <lineage>
        <taxon>Bacteria</taxon>
        <taxon>Pseudomonadati</taxon>
        <taxon>Acidobacteriota</taxon>
        <taxon>Holophagae</taxon>
        <taxon>Acanthopleuribacterales</taxon>
        <taxon>Acanthopleuribacteraceae</taxon>
        <taxon>Acanthopleuribacter</taxon>
    </lineage>
</organism>
<dbReference type="Proteomes" id="UP000664417">
    <property type="component" value="Unassembled WGS sequence"/>
</dbReference>
<dbReference type="Gene3D" id="3.40.1690.10">
    <property type="entry name" value="secretion proteins EscU"/>
    <property type="match status" value="1"/>
</dbReference>
<accession>A0A8J7Q9T2</accession>
<comment type="similarity">
    <text evidence="1">Belongs to the type III secretion exporter family.</text>
</comment>
<dbReference type="PANTHER" id="PTHR30531">
    <property type="entry name" value="FLAGELLAR BIOSYNTHETIC PROTEIN FLHB"/>
    <property type="match status" value="1"/>
</dbReference>
<dbReference type="PANTHER" id="PTHR30531:SF12">
    <property type="entry name" value="FLAGELLAR BIOSYNTHETIC PROTEIN FLHB"/>
    <property type="match status" value="1"/>
</dbReference>
<dbReference type="SUPFAM" id="SSF160544">
    <property type="entry name" value="EscU C-terminal domain-like"/>
    <property type="match status" value="1"/>
</dbReference>
<protein>
    <submittedName>
        <fullName evidence="2">EscU/YscU/HrcU family type III secretion system export apparatus switch protein</fullName>
    </submittedName>
</protein>
<dbReference type="GO" id="GO:0009306">
    <property type="term" value="P:protein secretion"/>
    <property type="evidence" value="ECO:0007669"/>
    <property type="project" value="InterPro"/>
</dbReference>
<evidence type="ECO:0000313" key="2">
    <source>
        <dbReference type="EMBL" id="MBO1322717.1"/>
    </source>
</evidence>
<dbReference type="RefSeq" id="WP_207862690.1">
    <property type="nucleotide sequence ID" value="NZ_JAFREP010000041.1"/>
</dbReference>
<sequence>MAQPPKKPRKAVGLKYDHGTDEKPFVVSRGTGVVAEEILKAARENNVPIKQDHGLVDSLLKLDYMQDIPPELFQLVAEVLVFAYQSMGRDID</sequence>
<dbReference type="GO" id="GO:0005886">
    <property type="term" value="C:plasma membrane"/>
    <property type="evidence" value="ECO:0007669"/>
    <property type="project" value="TreeGrafter"/>
</dbReference>
<reference evidence="2" key="1">
    <citation type="submission" date="2021-03" db="EMBL/GenBank/DDBJ databases">
        <authorList>
            <person name="Wang G."/>
        </authorList>
    </citation>
    <scope>NUCLEOTIDE SEQUENCE</scope>
    <source>
        <strain evidence="2">KCTC 12899</strain>
    </source>
</reference>
<keyword evidence="3" id="KW-1185">Reference proteome</keyword>
<gene>
    <name evidence="2" type="ORF">J3U88_29870</name>
</gene>
<dbReference type="Pfam" id="PF01312">
    <property type="entry name" value="Bac_export_2"/>
    <property type="match status" value="1"/>
</dbReference>
<evidence type="ECO:0000256" key="1">
    <source>
        <dbReference type="ARBA" id="ARBA00010690"/>
    </source>
</evidence>
<dbReference type="InterPro" id="IPR006135">
    <property type="entry name" value="T3SS_substrate_exporter"/>
</dbReference>
<dbReference type="AlphaFoldDB" id="A0A8J7Q9T2"/>
<proteinExistence type="inferred from homology"/>
<dbReference type="EMBL" id="JAFREP010000041">
    <property type="protein sequence ID" value="MBO1322717.1"/>
    <property type="molecule type" value="Genomic_DNA"/>
</dbReference>
<comment type="caution">
    <text evidence="2">The sequence shown here is derived from an EMBL/GenBank/DDBJ whole genome shotgun (WGS) entry which is preliminary data.</text>
</comment>
<evidence type="ECO:0000313" key="3">
    <source>
        <dbReference type="Proteomes" id="UP000664417"/>
    </source>
</evidence>
<dbReference type="InterPro" id="IPR029025">
    <property type="entry name" value="T3SS_substrate_exporter_C"/>
</dbReference>
<name>A0A8J7Q9T2_9BACT</name>